<keyword evidence="2" id="KW-1185">Reference proteome</keyword>
<organism evidence="1 2">
    <name type="scientific">Schistosoma margrebowiei</name>
    <dbReference type="NCBI Taxonomy" id="48269"/>
    <lineage>
        <taxon>Eukaryota</taxon>
        <taxon>Metazoa</taxon>
        <taxon>Spiralia</taxon>
        <taxon>Lophotrochozoa</taxon>
        <taxon>Platyhelminthes</taxon>
        <taxon>Trematoda</taxon>
        <taxon>Digenea</taxon>
        <taxon>Strigeidida</taxon>
        <taxon>Schistosomatoidea</taxon>
        <taxon>Schistosomatidae</taxon>
        <taxon>Schistosoma</taxon>
    </lineage>
</organism>
<protein>
    <submittedName>
        <fullName evidence="1">Uncharacterized protein</fullName>
    </submittedName>
</protein>
<dbReference type="STRING" id="48269.A0A183N6M6"/>
<accession>A0A183N6M6</accession>
<proteinExistence type="predicted"/>
<evidence type="ECO:0000313" key="1">
    <source>
        <dbReference type="EMBL" id="VDP49360.1"/>
    </source>
</evidence>
<name>A0A183N6M6_9TREM</name>
<dbReference type="Proteomes" id="UP000277204">
    <property type="component" value="Unassembled WGS sequence"/>
</dbReference>
<dbReference type="EMBL" id="UZAI01020050">
    <property type="protein sequence ID" value="VDP49360.1"/>
    <property type="molecule type" value="Genomic_DNA"/>
</dbReference>
<reference evidence="1 2" key="1">
    <citation type="submission" date="2018-11" db="EMBL/GenBank/DDBJ databases">
        <authorList>
            <consortium name="Pathogen Informatics"/>
        </authorList>
    </citation>
    <scope>NUCLEOTIDE SEQUENCE [LARGE SCALE GENOMIC DNA]</scope>
    <source>
        <strain evidence="1 2">Zambia</strain>
    </source>
</reference>
<sequence>MNIRCGTAFIQSHSGVLVFAYGLSTGSILVARHRSCFVALDLLEVLPKTFGLDSTYDPSASHSMFAPGLCHRLSSYPASDRGITLVVYMSMCLSSSNSISFDTTPSEEVNSSYWCWMHLDINKALSRNRESLSVLRVEPLFQPSWGNNAELWPHKSGLNMLPKIKRPDVSVLDFIPSQVIQRPGCLDDSSESRKKHKKALGGIWWIAHQTNAEDTEMDSNYFVRWTEIQNPDCDTKKRRGTISAFPPGVNLLEPVPSWYKHPTYLIQSSDDSSTDNLWDESSVDVQLHIFLDQLFHPGCLSSFAIANAFKSLCESYSLLDCDSVFTVSNLHEMRVFIHRTLLDKTFYATAIDYHEHGLQPLGLLRLGTADTTTTNGSSTSERMFPNEDDTVIVIRRWGFSVLRHLQDVEILLWNNAPPLINRMQSRKYSSSFFLVWCYMYCCE</sequence>
<gene>
    <name evidence="1" type="ORF">SMRZ_LOCUS23951</name>
</gene>
<evidence type="ECO:0000313" key="2">
    <source>
        <dbReference type="Proteomes" id="UP000277204"/>
    </source>
</evidence>
<dbReference type="AlphaFoldDB" id="A0A183N6M6"/>